<dbReference type="Pfam" id="PF23559">
    <property type="entry name" value="WHD_DRP"/>
    <property type="match status" value="1"/>
</dbReference>
<keyword evidence="1" id="KW-0677">Repeat</keyword>
<dbReference type="PANTHER" id="PTHR23155:SF1052">
    <property type="entry name" value="DISEASE RESISTANCE PROTEIN RPM1"/>
    <property type="match status" value="1"/>
</dbReference>
<dbReference type="AlphaFoldDB" id="A0AA88E649"/>
<evidence type="ECO:0000256" key="2">
    <source>
        <dbReference type="ARBA" id="ARBA00022821"/>
    </source>
</evidence>
<organism evidence="6 7">
    <name type="scientific">Ficus carica</name>
    <name type="common">Common fig</name>
    <dbReference type="NCBI Taxonomy" id="3494"/>
    <lineage>
        <taxon>Eukaryota</taxon>
        <taxon>Viridiplantae</taxon>
        <taxon>Streptophyta</taxon>
        <taxon>Embryophyta</taxon>
        <taxon>Tracheophyta</taxon>
        <taxon>Spermatophyta</taxon>
        <taxon>Magnoliopsida</taxon>
        <taxon>eudicotyledons</taxon>
        <taxon>Gunneridae</taxon>
        <taxon>Pentapetalae</taxon>
        <taxon>rosids</taxon>
        <taxon>fabids</taxon>
        <taxon>Rosales</taxon>
        <taxon>Moraceae</taxon>
        <taxon>Ficeae</taxon>
        <taxon>Ficus</taxon>
    </lineage>
</organism>
<dbReference type="InterPro" id="IPR032675">
    <property type="entry name" value="LRR_dom_sf"/>
</dbReference>
<keyword evidence="7" id="KW-1185">Reference proteome</keyword>
<dbReference type="GO" id="GO:0098542">
    <property type="term" value="P:defense response to other organism"/>
    <property type="evidence" value="ECO:0007669"/>
    <property type="project" value="TreeGrafter"/>
</dbReference>
<name>A0AA88E649_FICCA</name>
<feature type="domain" description="Disease resistance protein winged helix" evidence="4">
    <location>
        <begin position="414"/>
        <end position="485"/>
    </location>
</feature>
<dbReference type="InterPro" id="IPR044974">
    <property type="entry name" value="Disease_R_plants"/>
</dbReference>
<accession>A0AA88E649</accession>
<dbReference type="SUPFAM" id="SSF52540">
    <property type="entry name" value="P-loop containing nucleoside triphosphate hydrolases"/>
    <property type="match status" value="1"/>
</dbReference>
<sequence>MARLLARVVDQILWLLKGESKLFRGAEAEAESLKLDLRIFRATIAFSYYPKLTVEISGFRELKELWERVKFVLDTYLQNLEQLRQPQRPKRPVQVFAGKDTVEKIHEMYAKLETEYSQGSGRSTSLSANVPRVFLEGELVGIKSRKKDLVRMLVGESSTATRLVISLVGKAGVGKTTLASVVYKSEYVQQHFDCRTWINVSQCHNFDDLFRNITELICPYGDCLDGETDTVEELISRLNRYLMTKRYVIVFDDVWQKDFFQAMNDVFPENNRGSRIIITTRDNKIAASCDIVQTLEPWPKEMALHLLVISIKTYSIGIGIQLKQDCHLCLEALTSCDRLPLVIWALGNLMANSSNFLLSSTGAVRASKWHVQLRNFKDEISKSPSQVEEVCRVFYHNYGELPSRSRLYLMYFGIFPKDYLIPDVKLVKLWIAEGFVKEEMGKTLEQVAETYLNDLINRNLVQVSWINYDGTERMCRVHGFMHHIISSMAKGDQIFEVLTGTRNALFPNDVTRCFYGDTISSLEMTSEQPDASTVFLSDVNQIMMRKSFVVNVDERFKLLELLDFENAPLDDLPKEIGKLSFLKYLSLRNTKVKKLPKSVGRLINLQTLDVRNTLMQELPIQIQKLRKLRHLMASAHNNQDNLDSVHGMRIKEGIGCLENLQTLMTVEAQRSALVVIEELEKLRQLRCLSISKLTADMVSTLCSFIEKMNLLESLSLYLSTDGETFDLESISSPPPLLRRLVLKGRLEKLPDWILGLQNLSMLGLSFSKLAVDPLKALQCLPNLKFLWLHRAYEGEQLHFEGVSFQKLKQLVLTELHYLRMVRIERGALPMLEELRVGPCQNDLSFDIQNLKNLQLLEFYDMSDEFVLRLQPEGGSDNWKVKHVPSVVFRYRISGSRYASYKLGEPDLLDRLKRLVRTTSNVELYGRQLSFFYNDDEEVARASNAEWSDQYSNFTDDVEY</sequence>
<reference evidence="6" key="1">
    <citation type="submission" date="2023-07" db="EMBL/GenBank/DDBJ databases">
        <title>draft genome sequence of fig (Ficus carica).</title>
        <authorList>
            <person name="Takahashi T."/>
            <person name="Nishimura K."/>
        </authorList>
    </citation>
    <scope>NUCLEOTIDE SEQUENCE</scope>
</reference>
<keyword evidence="2" id="KW-0611">Plant defense</keyword>
<evidence type="ECO:0000313" key="7">
    <source>
        <dbReference type="Proteomes" id="UP001187192"/>
    </source>
</evidence>
<dbReference type="Pfam" id="PF00931">
    <property type="entry name" value="NB-ARC"/>
    <property type="match status" value="1"/>
</dbReference>
<dbReference type="FunFam" id="3.40.50.300:FF:001091">
    <property type="entry name" value="Probable disease resistance protein At1g61300"/>
    <property type="match status" value="1"/>
</dbReference>
<dbReference type="InterPro" id="IPR027417">
    <property type="entry name" value="P-loop_NTPase"/>
</dbReference>
<dbReference type="EMBL" id="BTGU01000194">
    <property type="protein sequence ID" value="GMN64769.1"/>
    <property type="molecule type" value="Genomic_DNA"/>
</dbReference>
<dbReference type="SUPFAM" id="SSF52058">
    <property type="entry name" value="L domain-like"/>
    <property type="match status" value="1"/>
</dbReference>
<comment type="caution">
    <text evidence="6">The sequence shown here is derived from an EMBL/GenBank/DDBJ whole genome shotgun (WGS) entry which is preliminary data.</text>
</comment>
<dbReference type="Gene3D" id="3.80.10.10">
    <property type="entry name" value="Ribonuclease Inhibitor"/>
    <property type="match status" value="1"/>
</dbReference>
<dbReference type="InterPro" id="IPR055414">
    <property type="entry name" value="LRR_R13L4/SHOC2-like"/>
</dbReference>
<feature type="domain" description="NB-ARC" evidence="3">
    <location>
        <begin position="149"/>
        <end position="289"/>
    </location>
</feature>
<dbReference type="FunFam" id="1.10.10.10:FF:000322">
    <property type="entry name" value="Probable disease resistance protein At1g63360"/>
    <property type="match status" value="1"/>
</dbReference>
<evidence type="ECO:0000259" key="3">
    <source>
        <dbReference type="Pfam" id="PF00931"/>
    </source>
</evidence>
<dbReference type="Gene3D" id="1.10.10.10">
    <property type="entry name" value="Winged helix-like DNA-binding domain superfamily/Winged helix DNA-binding domain"/>
    <property type="match status" value="1"/>
</dbReference>
<dbReference type="Pfam" id="PF23598">
    <property type="entry name" value="LRR_14"/>
    <property type="match status" value="1"/>
</dbReference>
<dbReference type="InterPro" id="IPR036388">
    <property type="entry name" value="WH-like_DNA-bd_sf"/>
</dbReference>
<evidence type="ECO:0000313" key="6">
    <source>
        <dbReference type="EMBL" id="GMN64769.1"/>
    </source>
</evidence>
<dbReference type="InterPro" id="IPR058922">
    <property type="entry name" value="WHD_DRP"/>
</dbReference>
<dbReference type="Gene3D" id="3.40.50.300">
    <property type="entry name" value="P-loop containing nucleotide triphosphate hydrolases"/>
    <property type="match status" value="1"/>
</dbReference>
<dbReference type="PANTHER" id="PTHR23155">
    <property type="entry name" value="DISEASE RESISTANCE PROTEIN RP"/>
    <property type="match status" value="1"/>
</dbReference>
<dbReference type="PRINTS" id="PR00364">
    <property type="entry name" value="DISEASERSIST"/>
</dbReference>
<evidence type="ECO:0000259" key="5">
    <source>
        <dbReference type="Pfam" id="PF23598"/>
    </source>
</evidence>
<dbReference type="Proteomes" id="UP001187192">
    <property type="component" value="Unassembled WGS sequence"/>
</dbReference>
<protein>
    <recommendedName>
        <fullName evidence="8">NB-ARC domain-containing protein</fullName>
    </recommendedName>
</protein>
<dbReference type="GO" id="GO:0043531">
    <property type="term" value="F:ADP binding"/>
    <property type="evidence" value="ECO:0007669"/>
    <property type="project" value="InterPro"/>
</dbReference>
<evidence type="ECO:0008006" key="8">
    <source>
        <dbReference type="Google" id="ProtNLM"/>
    </source>
</evidence>
<feature type="domain" description="Disease resistance R13L4/SHOC-2-like LRR" evidence="5">
    <location>
        <begin position="554"/>
        <end position="856"/>
    </location>
</feature>
<evidence type="ECO:0000256" key="1">
    <source>
        <dbReference type="ARBA" id="ARBA00022737"/>
    </source>
</evidence>
<dbReference type="InterPro" id="IPR002182">
    <property type="entry name" value="NB-ARC"/>
</dbReference>
<evidence type="ECO:0000259" key="4">
    <source>
        <dbReference type="Pfam" id="PF23559"/>
    </source>
</evidence>
<gene>
    <name evidence="6" type="ORF">TIFTF001_033839</name>
</gene>
<proteinExistence type="predicted"/>